<dbReference type="InterPro" id="IPR003959">
    <property type="entry name" value="ATPase_AAA_core"/>
</dbReference>
<name>A0A9P8QM28_9HYPO</name>
<sequence>MESRLPIEPAMDGSAHRRPLAFLPSRQSNDEATRQFFAHSSAKRVDTDAVIAQTLRQQYPNLALSIAPAGSCNLLAYASSGQGRFTPVGGDDAQVPSSLSWKVYIPPARRMDGDLGAIAKDIMFEKYLYQWKDKDFIVYLVSGRDGDGAYPQVDNFFVLSTHEELANQLILAAGRWSSELHEEIWVFEGGYWAKSSELYQSAMKSSWDSVILDEQMKSALIEDHLSFFRSRATYARLKVPWKRGIIYYGPPGNGKTISIKATMNMLYHLKQSVTTLYVRSLNSFMGPERSIALVFAKAREFAPCYLVFEDLDTIVTDDVRSYFLNEVDGLKSNDGIFMIGSTNHLDRLDPGISKRPSRFDRKYLFPDPDFDQRVAYCHFWQKKLSDNKSIIFPNKLCAAIAEITNDFSFAYMQEAFVAALLAIARNERPGEGDDGDDAQDDAMVMTVDLAEDDWVKVLDKPVEESPELDELALWVEIKKQIAILREGMEEKTA</sequence>
<dbReference type="SUPFAM" id="SSF52540">
    <property type="entry name" value="P-loop containing nucleoside triphosphate hydrolases"/>
    <property type="match status" value="1"/>
</dbReference>
<gene>
    <name evidence="2" type="ORF">Trco_004853</name>
</gene>
<organism evidence="2 3">
    <name type="scientific">Trichoderma cornu-damae</name>
    <dbReference type="NCBI Taxonomy" id="654480"/>
    <lineage>
        <taxon>Eukaryota</taxon>
        <taxon>Fungi</taxon>
        <taxon>Dikarya</taxon>
        <taxon>Ascomycota</taxon>
        <taxon>Pezizomycotina</taxon>
        <taxon>Sordariomycetes</taxon>
        <taxon>Hypocreomycetidae</taxon>
        <taxon>Hypocreales</taxon>
        <taxon>Hypocreaceae</taxon>
        <taxon>Trichoderma</taxon>
    </lineage>
</organism>
<dbReference type="GO" id="GO:0016887">
    <property type="term" value="F:ATP hydrolysis activity"/>
    <property type="evidence" value="ECO:0007669"/>
    <property type="project" value="InterPro"/>
</dbReference>
<protein>
    <submittedName>
        <fullName evidence="2">ATPase</fullName>
    </submittedName>
</protein>
<dbReference type="EMBL" id="JAIWOZ010000004">
    <property type="protein sequence ID" value="KAH6605700.1"/>
    <property type="molecule type" value="Genomic_DNA"/>
</dbReference>
<evidence type="ECO:0000313" key="2">
    <source>
        <dbReference type="EMBL" id="KAH6605700.1"/>
    </source>
</evidence>
<dbReference type="Gene3D" id="3.40.50.300">
    <property type="entry name" value="P-loop containing nucleotide triphosphate hydrolases"/>
    <property type="match status" value="1"/>
</dbReference>
<accession>A0A9P8QM28</accession>
<dbReference type="OrthoDB" id="2115716at2759"/>
<dbReference type="AlphaFoldDB" id="A0A9P8QM28"/>
<dbReference type="Pfam" id="PF00004">
    <property type="entry name" value="AAA"/>
    <property type="match status" value="1"/>
</dbReference>
<dbReference type="PANTHER" id="PTHR23077">
    <property type="entry name" value="AAA-FAMILY ATPASE"/>
    <property type="match status" value="1"/>
</dbReference>
<dbReference type="GO" id="GO:1990275">
    <property type="term" value="F:preribosome binding"/>
    <property type="evidence" value="ECO:0007669"/>
    <property type="project" value="TreeGrafter"/>
</dbReference>
<dbReference type="GO" id="GO:0005524">
    <property type="term" value="F:ATP binding"/>
    <property type="evidence" value="ECO:0007669"/>
    <property type="project" value="InterPro"/>
</dbReference>
<proteinExistence type="predicted"/>
<reference evidence="2" key="1">
    <citation type="submission" date="2021-08" db="EMBL/GenBank/DDBJ databases">
        <title>Chromosome-Level Trichoderma cornu-damae using Hi-C Data.</title>
        <authorList>
            <person name="Kim C.S."/>
        </authorList>
    </citation>
    <scope>NUCLEOTIDE SEQUENCE</scope>
    <source>
        <strain evidence="2">KA19-0412C</strain>
    </source>
</reference>
<evidence type="ECO:0000259" key="1">
    <source>
        <dbReference type="Pfam" id="PF00004"/>
    </source>
</evidence>
<comment type="caution">
    <text evidence="2">The sequence shown here is derived from an EMBL/GenBank/DDBJ whole genome shotgun (WGS) entry which is preliminary data.</text>
</comment>
<dbReference type="InterPro" id="IPR050168">
    <property type="entry name" value="AAA_ATPase_domain"/>
</dbReference>
<dbReference type="PANTHER" id="PTHR23077:SF132">
    <property type="entry name" value="ATP-DEPENDENT ZN PROTEASE"/>
    <property type="match status" value="1"/>
</dbReference>
<dbReference type="GO" id="GO:0005634">
    <property type="term" value="C:nucleus"/>
    <property type="evidence" value="ECO:0007669"/>
    <property type="project" value="TreeGrafter"/>
</dbReference>
<dbReference type="InterPro" id="IPR027417">
    <property type="entry name" value="P-loop_NTPase"/>
</dbReference>
<dbReference type="GO" id="GO:0042254">
    <property type="term" value="P:ribosome biogenesis"/>
    <property type="evidence" value="ECO:0007669"/>
    <property type="project" value="TreeGrafter"/>
</dbReference>
<keyword evidence="3" id="KW-1185">Reference proteome</keyword>
<feature type="domain" description="ATPase AAA-type core" evidence="1">
    <location>
        <begin position="246"/>
        <end position="366"/>
    </location>
</feature>
<dbReference type="GO" id="GO:0003723">
    <property type="term" value="F:RNA binding"/>
    <property type="evidence" value="ECO:0007669"/>
    <property type="project" value="TreeGrafter"/>
</dbReference>
<evidence type="ECO:0000313" key="3">
    <source>
        <dbReference type="Proteomes" id="UP000827724"/>
    </source>
</evidence>
<dbReference type="CDD" id="cd19481">
    <property type="entry name" value="RecA-like_protease"/>
    <property type="match status" value="1"/>
</dbReference>
<dbReference type="Proteomes" id="UP000827724">
    <property type="component" value="Unassembled WGS sequence"/>
</dbReference>